<dbReference type="Proteomes" id="UP000241247">
    <property type="component" value="Unassembled WGS sequence"/>
</dbReference>
<evidence type="ECO:0000256" key="1">
    <source>
        <dbReference type="SAM" id="MobiDB-lite"/>
    </source>
</evidence>
<sequence length="380" mass="40678">MANTERASAPSLATVTIAFVLVSGLIGLASAYEVISDRARAFEQASLTRAVETRVKGAQVALAQALYREWSSLTSVRRSARPDEAARIKDQLSTLTGEGTIISWAGFANSEGRVGAASNDLLLGADVSSRPWFQRGLQGDYAGDVHEAVLLASKLPPAADGRPPSFLDLATPIAAPDGTIAGVLGLHLNSDWAQRLVGELADAMNLELFIVNPQGKAVLASDGGNYADLDIPSFRMARAGATGVNVETWPDGKLYFTATVPELAYRGLPKFGWNIIARIDADAVIQPAKAMSKEVLFNLFMFGMLLVLLTLLFIVAFIRPFRALARNARAIAQGEDVYPFESGRTAELSTIGAALARLQGLARDPSEDDDGFEESRQRRA</sequence>
<proteinExistence type="predicted"/>
<organism evidence="3 4">
    <name type="scientific">Mycoplana dimorpha</name>
    <dbReference type="NCBI Taxonomy" id="28320"/>
    <lineage>
        <taxon>Bacteria</taxon>
        <taxon>Pseudomonadati</taxon>
        <taxon>Pseudomonadota</taxon>
        <taxon>Alphaproteobacteria</taxon>
        <taxon>Hyphomicrobiales</taxon>
        <taxon>Rhizobiaceae</taxon>
        <taxon>Mycoplana</taxon>
    </lineage>
</organism>
<keyword evidence="2" id="KW-1133">Transmembrane helix</keyword>
<feature type="region of interest" description="Disordered" evidence="1">
    <location>
        <begin position="361"/>
        <end position="380"/>
    </location>
</feature>
<dbReference type="EMBL" id="PZZZ01000005">
    <property type="protein sequence ID" value="PTM94122.1"/>
    <property type="molecule type" value="Genomic_DNA"/>
</dbReference>
<evidence type="ECO:0000256" key="2">
    <source>
        <dbReference type="SAM" id="Phobius"/>
    </source>
</evidence>
<dbReference type="AlphaFoldDB" id="A0A2T5B573"/>
<keyword evidence="4" id="KW-1185">Reference proteome</keyword>
<name>A0A2T5B573_MYCDI</name>
<dbReference type="RefSeq" id="WP_210204734.1">
    <property type="nucleotide sequence ID" value="NZ_JBHEEX010000003.1"/>
</dbReference>
<evidence type="ECO:0000313" key="4">
    <source>
        <dbReference type="Proteomes" id="UP000241247"/>
    </source>
</evidence>
<dbReference type="Gene3D" id="3.30.450.20">
    <property type="entry name" value="PAS domain"/>
    <property type="match status" value="1"/>
</dbReference>
<evidence type="ECO:0008006" key="5">
    <source>
        <dbReference type="Google" id="ProtNLM"/>
    </source>
</evidence>
<evidence type="ECO:0000313" key="3">
    <source>
        <dbReference type="EMBL" id="PTM94122.1"/>
    </source>
</evidence>
<keyword evidence="2" id="KW-0472">Membrane</keyword>
<keyword evidence="2" id="KW-0812">Transmembrane</keyword>
<comment type="caution">
    <text evidence="3">The sequence shown here is derived from an EMBL/GenBank/DDBJ whole genome shotgun (WGS) entry which is preliminary data.</text>
</comment>
<feature type="transmembrane region" description="Helical" evidence="2">
    <location>
        <begin position="295"/>
        <end position="318"/>
    </location>
</feature>
<accession>A0A2T5B573</accession>
<reference evidence="3 4" key="1">
    <citation type="submission" date="2018-04" db="EMBL/GenBank/DDBJ databases">
        <title>Genomic Encyclopedia of Type Strains, Phase IV (KMG-IV): sequencing the most valuable type-strain genomes for metagenomic binning, comparative biology and taxonomic classification.</title>
        <authorList>
            <person name="Goeker M."/>
        </authorList>
    </citation>
    <scope>NUCLEOTIDE SEQUENCE [LARGE SCALE GENOMIC DNA]</scope>
    <source>
        <strain evidence="3 4">DSM 7138</strain>
    </source>
</reference>
<gene>
    <name evidence="3" type="ORF">C7449_10521</name>
</gene>
<protein>
    <recommendedName>
        <fullName evidence="5">HAMP domain-containing protein</fullName>
    </recommendedName>
</protein>